<dbReference type="Gene3D" id="3.40.50.1110">
    <property type="entry name" value="SGNH hydrolase"/>
    <property type="match status" value="1"/>
</dbReference>
<feature type="domain" description="Acyltransferase 3" evidence="9">
    <location>
        <begin position="21"/>
        <end position="348"/>
    </location>
</feature>
<sequence>MLAVDLERPAEGRVRTGFRPEIEGLRAVAVLLVIADHLIHEPAGGFIGVDVFFVISGFLITSLLVREHAKTGRISIKAFYQRRARRILPAGLLVLLVTAVSARFLLLSSRYTEAIHDVGWASVFLANVHFASVGTDYFQADRPPSPVQHYWSLSVEEQFYLVWPLALIVLLALTSRLVRHRQRGLVIITVIINVSLFALAGYLTWTDRSAAYFVTPARAWELGVGACIALLMMNRTVPSALSRVLLPAGLAAIACAAVLVHDGPGFPAPLGALPVLGSAAIIVAGGAARLPASALVLTNPVCRYIGRASYSLYLVHFPVIVLLGAVTTSQSIADYAVAVLAITAAGVACHEFVENPLRTFDYGAMVRGLRPSTFGTAPRRAGRRRLRPVSVAVVAAVVGALVCWSLRPYAPVRVFAEAPSKAPSAGDVPYGQVTPPAAWSRQIVAALNSHAMPKLNPPQARLADDKVPEWNTCGNVGPAQLTRCTFPATKHGKIKKLVVIGDSIAITWLPAIRGLQGSGFSIYALTFGQCPAPKVSVQPQVGGRADFTKACDDHRSWALAQLRSIKPDVVVLASAYSTVERLNSGQVGDAAVAQWAHGTEQMVSTITRAGVDHVVLLASPPQGSSMQSCTPADGDPSHCIATVSAEWRVVADAERRVMKDQGQTYLDTHLFFCSADGYCPPFVGTNTPLIDGIHLADNYSRRLAPIVDPLIMKAVGR</sequence>
<feature type="transmembrane region" description="Helical" evidence="8">
    <location>
        <begin position="310"/>
        <end position="329"/>
    </location>
</feature>
<dbReference type="EMBL" id="CP041692">
    <property type="protein sequence ID" value="QDP98009.1"/>
    <property type="molecule type" value="Genomic_DNA"/>
</dbReference>
<evidence type="ECO:0000256" key="2">
    <source>
        <dbReference type="ARBA" id="ARBA00022475"/>
    </source>
</evidence>
<keyword evidence="5 8" id="KW-1133">Transmembrane helix</keyword>
<dbReference type="GO" id="GO:0005886">
    <property type="term" value="C:plasma membrane"/>
    <property type="evidence" value="ECO:0007669"/>
    <property type="project" value="UniProtKB-SubCell"/>
</dbReference>
<feature type="transmembrane region" description="Helical" evidence="8">
    <location>
        <begin position="87"/>
        <end position="106"/>
    </location>
</feature>
<feature type="transmembrane region" description="Helical" evidence="8">
    <location>
        <begin position="389"/>
        <end position="407"/>
    </location>
</feature>
<dbReference type="InterPro" id="IPR002656">
    <property type="entry name" value="Acyl_transf_3_dom"/>
</dbReference>
<reference evidence="11 12" key="1">
    <citation type="submission" date="2019-07" db="EMBL/GenBank/DDBJ databases">
        <title>Microlunatus dokdonensis sp. nov. isolated from the rhizospheric soil of the wild plant Elymus tsukushiensis.</title>
        <authorList>
            <person name="Ghim S.-Y."/>
            <person name="Hwang Y.-J."/>
            <person name="Son J.-S."/>
            <person name="Shin J.-H."/>
        </authorList>
    </citation>
    <scope>NUCLEOTIDE SEQUENCE [LARGE SCALE GENOMIC DNA]</scope>
    <source>
        <strain evidence="11 12">KUDC0627</strain>
    </source>
</reference>
<organism evidence="11 12">
    <name type="scientific">Microlunatus elymi</name>
    <dbReference type="NCBI Taxonomy" id="2596828"/>
    <lineage>
        <taxon>Bacteria</taxon>
        <taxon>Bacillati</taxon>
        <taxon>Actinomycetota</taxon>
        <taxon>Actinomycetes</taxon>
        <taxon>Propionibacteriales</taxon>
        <taxon>Propionibacteriaceae</taxon>
        <taxon>Microlunatus</taxon>
    </lineage>
</organism>
<dbReference type="GO" id="GO:0016747">
    <property type="term" value="F:acyltransferase activity, transferring groups other than amino-acyl groups"/>
    <property type="evidence" value="ECO:0007669"/>
    <property type="project" value="InterPro"/>
</dbReference>
<feature type="domain" description="SGNH" evidence="10">
    <location>
        <begin position="481"/>
        <end position="709"/>
    </location>
</feature>
<proteinExistence type="predicted"/>
<evidence type="ECO:0000256" key="1">
    <source>
        <dbReference type="ARBA" id="ARBA00004651"/>
    </source>
</evidence>
<evidence type="ECO:0000259" key="10">
    <source>
        <dbReference type="Pfam" id="PF19040"/>
    </source>
</evidence>
<gene>
    <name evidence="11" type="ORF">FOE78_20790</name>
</gene>
<comment type="subcellular location">
    <subcellularLocation>
        <location evidence="1">Cell membrane</location>
        <topology evidence="1">Multi-pass membrane protein</topology>
    </subcellularLocation>
</comment>
<keyword evidence="6 8" id="KW-0472">Membrane</keyword>
<dbReference type="InterPro" id="IPR036514">
    <property type="entry name" value="SGNH_hydro_sf"/>
</dbReference>
<evidence type="ECO:0000256" key="7">
    <source>
        <dbReference type="ARBA" id="ARBA00023315"/>
    </source>
</evidence>
<dbReference type="OrthoDB" id="3404679at2"/>
<evidence type="ECO:0000313" key="12">
    <source>
        <dbReference type="Proteomes" id="UP000319263"/>
    </source>
</evidence>
<dbReference type="InterPro" id="IPR043968">
    <property type="entry name" value="SGNH"/>
</dbReference>
<dbReference type="AlphaFoldDB" id="A0A516Q3K3"/>
<feature type="transmembrane region" description="Helical" evidence="8">
    <location>
        <begin position="185"/>
        <end position="205"/>
    </location>
</feature>
<dbReference type="SUPFAM" id="SSF52266">
    <property type="entry name" value="SGNH hydrolase"/>
    <property type="match status" value="1"/>
</dbReference>
<evidence type="ECO:0000256" key="4">
    <source>
        <dbReference type="ARBA" id="ARBA00022692"/>
    </source>
</evidence>
<keyword evidence="2" id="KW-1003">Cell membrane</keyword>
<keyword evidence="3 11" id="KW-0808">Transferase</keyword>
<evidence type="ECO:0000259" key="9">
    <source>
        <dbReference type="Pfam" id="PF01757"/>
    </source>
</evidence>
<evidence type="ECO:0000256" key="8">
    <source>
        <dbReference type="SAM" id="Phobius"/>
    </source>
</evidence>
<feature type="transmembrane region" description="Helical" evidence="8">
    <location>
        <begin position="244"/>
        <end position="261"/>
    </location>
</feature>
<evidence type="ECO:0000256" key="5">
    <source>
        <dbReference type="ARBA" id="ARBA00022989"/>
    </source>
</evidence>
<dbReference type="GO" id="GO:0009103">
    <property type="term" value="P:lipopolysaccharide biosynthetic process"/>
    <property type="evidence" value="ECO:0007669"/>
    <property type="project" value="TreeGrafter"/>
</dbReference>
<dbReference type="Proteomes" id="UP000319263">
    <property type="component" value="Chromosome"/>
</dbReference>
<feature type="transmembrane region" description="Helical" evidence="8">
    <location>
        <begin position="46"/>
        <end position="66"/>
    </location>
</feature>
<evidence type="ECO:0000256" key="6">
    <source>
        <dbReference type="ARBA" id="ARBA00023136"/>
    </source>
</evidence>
<name>A0A516Q3K3_9ACTN</name>
<dbReference type="KEGG" id="mik:FOE78_20790"/>
<feature type="transmembrane region" description="Helical" evidence="8">
    <location>
        <begin position="273"/>
        <end position="298"/>
    </location>
</feature>
<evidence type="ECO:0000256" key="3">
    <source>
        <dbReference type="ARBA" id="ARBA00022679"/>
    </source>
</evidence>
<feature type="transmembrane region" description="Helical" evidence="8">
    <location>
        <begin position="160"/>
        <end position="178"/>
    </location>
</feature>
<dbReference type="PANTHER" id="PTHR23028:SF53">
    <property type="entry name" value="ACYL_TRANSF_3 DOMAIN-CONTAINING PROTEIN"/>
    <property type="match status" value="1"/>
</dbReference>
<keyword evidence="12" id="KW-1185">Reference proteome</keyword>
<keyword evidence="4 8" id="KW-0812">Transmembrane</keyword>
<feature type="transmembrane region" description="Helical" evidence="8">
    <location>
        <begin position="335"/>
        <end position="353"/>
    </location>
</feature>
<dbReference type="InterPro" id="IPR050879">
    <property type="entry name" value="Acyltransferase_3"/>
</dbReference>
<dbReference type="Pfam" id="PF01757">
    <property type="entry name" value="Acyl_transf_3"/>
    <property type="match status" value="1"/>
</dbReference>
<dbReference type="PANTHER" id="PTHR23028">
    <property type="entry name" value="ACETYLTRANSFERASE"/>
    <property type="match status" value="1"/>
</dbReference>
<feature type="transmembrane region" description="Helical" evidence="8">
    <location>
        <begin position="211"/>
        <end position="232"/>
    </location>
</feature>
<keyword evidence="7 11" id="KW-0012">Acyltransferase</keyword>
<dbReference type="Pfam" id="PF19040">
    <property type="entry name" value="SGNH"/>
    <property type="match status" value="1"/>
</dbReference>
<protein>
    <submittedName>
        <fullName evidence="11">Acyltransferase</fullName>
    </submittedName>
</protein>
<evidence type="ECO:0000313" key="11">
    <source>
        <dbReference type="EMBL" id="QDP98009.1"/>
    </source>
</evidence>
<accession>A0A516Q3K3</accession>